<dbReference type="VEuPathDB" id="FungiDB:FUN_019857"/>
<dbReference type="InterPro" id="IPR052980">
    <property type="entry name" value="Crinkler_effector"/>
</dbReference>
<dbReference type="AlphaFoldDB" id="A0A2I1G2F4"/>
<reference evidence="2 3" key="1">
    <citation type="submission" date="2015-10" db="EMBL/GenBank/DDBJ databases">
        <title>Genome analyses suggest a sexual origin of heterokaryosis in a supposedly ancient asexual fungus.</title>
        <authorList>
            <person name="Ropars J."/>
            <person name="Sedzielewska K."/>
            <person name="Noel J."/>
            <person name="Charron P."/>
            <person name="Farinelli L."/>
            <person name="Marton T."/>
            <person name="Kruger M."/>
            <person name="Pelin A."/>
            <person name="Brachmann A."/>
            <person name="Corradi N."/>
        </authorList>
    </citation>
    <scope>NUCLEOTIDE SEQUENCE [LARGE SCALE GENOMIC DNA]</scope>
    <source>
        <strain evidence="2 3">A4</strain>
    </source>
</reference>
<protein>
    <recommendedName>
        <fullName evidence="4">Crinkler family protein</fullName>
    </recommendedName>
</protein>
<dbReference type="VEuPathDB" id="FungiDB:RhiirFUN_006385"/>
<dbReference type="VEuPathDB" id="FungiDB:RhiirFUN_018760"/>
<proteinExistence type="predicted"/>
<feature type="compositionally biased region" description="Polar residues" evidence="1">
    <location>
        <begin position="534"/>
        <end position="559"/>
    </location>
</feature>
<comment type="caution">
    <text evidence="2">The sequence shown here is derived from an EMBL/GenBank/DDBJ whole genome shotgun (WGS) entry which is preliminary data.</text>
</comment>
<gene>
    <name evidence="2" type="ORF">RhiirA4_539119</name>
</gene>
<organism evidence="2 3">
    <name type="scientific">Rhizophagus irregularis</name>
    <dbReference type="NCBI Taxonomy" id="588596"/>
    <lineage>
        <taxon>Eukaryota</taxon>
        <taxon>Fungi</taxon>
        <taxon>Fungi incertae sedis</taxon>
        <taxon>Mucoromycota</taxon>
        <taxon>Glomeromycotina</taxon>
        <taxon>Glomeromycetes</taxon>
        <taxon>Glomerales</taxon>
        <taxon>Glomeraceae</taxon>
        <taxon>Rhizophagus</taxon>
    </lineage>
</organism>
<dbReference type="PANTHER" id="PTHR33129">
    <property type="entry name" value="PROTEIN KINASE DOMAIN-CONTAINING PROTEIN-RELATED"/>
    <property type="match status" value="1"/>
</dbReference>
<sequence>MSIVYDAIAALYLTPDEKSDLRAYFVNNSDKRKELELFISGISNDEVVSCLRKVLRPEFATVGPVAASSQMTEDLVLNKFIQDLKDTEFDAKTSELLKLAYDANFFGLDNQPSRLFIRNCYKDLLDIVLKPEIRNLRISGNPGVGKTFFGYYLLYDLLTKNKTIVYELHTMKGSVILFKEGKGFYLSEGEDHKIIRNYLYKKDTWYIVDGKKPYNASVAKTILISSPMKSHYHDFDKSEGDSVTILIMPVWTWKEINYCRQNLFENLDEKLVSELYVKWGGIPRNILKEALNSSIQRKLTQAVDTCDEKIFQYIGGSNSREDVSHILVHIWTNVPEDNNDLKDEENTRLKDSIIRRLQAEIEACIAREKSINNAYFGCYFEQIVHRIFRKGGPFRVRSLEPDSNDDLLTETLNKQDEILKFSNVESIENDKYYQPESKTFPSIDAIVAPDKLFQITIATNHPIKVAGLKLLYEKLIKNKEISFYFVVPEKLCGKYQKQNFVTSKDDVSRRLPRWIKNNVKQYVIGIDLSSGGSRNLPNLPRTSSTATIEEGVSNLSTVEEPSASIPAKRSSENQSEGSKGKKRAS</sequence>
<dbReference type="PANTHER" id="PTHR33129:SF1">
    <property type="entry name" value="ATP-BINDING PROTEIN"/>
    <property type="match status" value="1"/>
</dbReference>
<dbReference type="VEuPathDB" id="FungiDB:RhiirA1_528024"/>
<dbReference type="EMBL" id="LLXI01000117">
    <property type="protein sequence ID" value="PKY40815.1"/>
    <property type="molecule type" value="Genomic_DNA"/>
</dbReference>
<feature type="region of interest" description="Disordered" evidence="1">
    <location>
        <begin position="534"/>
        <end position="585"/>
    </location>
</feature>
<evidence type="ECO:0000313" key="3">
    <source>
        <dbReference type="Proteomes" id="UP000234323"/>
    </source>
</evidence>
<evidence type="ECO:0000256" key="1">
    <source>
        <dbReference type="SAM" id="MobiDB-lite"/>
    </source>
</evidence>
<accession>A0A2I1G2F4</accession>
<name>A0A2I1G2F4_9GLOM</name>
<evidence type="ECO:0000313" key="2">
    <source>
        <dbReference type="EMBL" id="PKY40815.1"/>
    </source>
</evidence>
<dbReference type="Proteomes" id="UP000234323">
    <property type="component" value="Unassembled WGS sequence"/>
</dbReference>
<keyword evidence="3" id="KW-1185">Reference proteome</keyword>
<evidence type="ECO:0008006" key="4">
    <source>
        <dbReference type="Google" id="ProtNLM"/>
    </source>
</evidence>